<dbReference type="SUPFAM" id="SSF88946">
    <property type="entry name" value="Sigma2 domain of RNA polymerase sigma factors"/>
    <property type="match status" value="1"/>
</dbReference>
<dbReference type="PANTHER" id="PTHR47756:SF2">
    <property type="entry name" value="BLL6612 PROTEIN"/>
    <property type="match status" value="1"/>
</dbReference>
<dbReference type="RefSeq" id="WP_232498994.1">
    <property type="nucleotide sequence ID" value="NZ_BAAANH010000003.1"/>
</dbReference>
<proteinExistence type="inferred from homology"/>
<dbReference type="Pfam" id="PF04542">
    <property type="entry name" value="Sigma70_r2"/>
    <property type="match status" value="1"/>
</dbReference>
<dbReference type="InterPro" id="IPR013324">
    <property type="entry name" value="RNA_pol_sigma_r3/r4-like"/>
</dbReference>
<feature type="domain" description="RNA polymerase sigma-70 region 2" evidence="7">
    <location>
        <begin position="74"/>
        <end position="134"/>
    </location>
</feature>
<dbReference type="PROSITE" id="PS01063">
    <property type="entry name" value="SIGMA70_ECF"/>
    <property type="match status" value="1"/>
</dbReference>
<evidence type="ECO:0000259" key="9">
    <source>
        <dbReference type="Pfam" id="PF20239"/>
    </source>
</evidence>
<dbReference type="PANTHER" id="PTHR47756">
    <property type="entry name" value="BLL6612 PROTEIN-RELATED"/>
    <property type="match status" value="1"/>
</dbReference>
<evidence type="ECO:0000256" key="5">
    <source>
        <dbReference type="RuleBase" id="RU000716"/>
    </source>
</evidence>
<dbReference type="InterPro" id="IPR013325">
    <property type="entry name" value="RNA_pol_sigma_r2"/>
</dbReference>
<sequence>MTTDPAGGASVSPNRSGGAFPPDPPATRGVDGAEAPPEGIDATDVPGAVDAADADAADRARRTIAAVWRIESARIVATLTRFVGDVGQAEDLAQEALVEALKQWPDEGVPRNPGAWLTAVAKRRAIDGWRRRERLDERYAAMARDLEQQGGEASDTFWDPDTIDDDILRLIFVSCHPVLSREAQIALTLRIVGGLSSDEIARAFLVPTATIQQRIVRAKKTLGAAKVPFEVPEPNEYAERLGSVLSVLYLIFNEGYLPASGEQWVRPDVSAEALRLARVVAGLMPKEPEAQSLVALMEFTASRFAARTARDGTPIPLDQQDRSRWDRAQIARGSAALARADRIGRGRASYGLQAAIAECHAIAPTADETDWARIALLYEALGRLAPSPVVELNRAVAVAMSTGPASALRIVDDLAGGGRLAGYAPLPAVRGELLARLGRTAEARTELELAARLTGNERERDALLAKAAALDARA</sequence>
<evidence type="ECO:0000313" key="11">
    <source>
        <dbReference type="Proteomes" id="UP001500506"/>
    </source>
</evidence>
<dbReference type="Pfam" id="PF20239">
    <property type="entry name" value="DUF6596"/>
    <property type="match status" value="1"/>
</dbReference>
<dbReference type="Gene3D" id="1.10.10.10">
    <property type="entry name" value="Winged helix-like DNA-binding domain superfamily/Winged helix DNA-binding domain"/>
    <property type="match status" value="1"/>
</dbReference>
<evidence type="ECO:0000259" key="7">
    <source>
        <dbReference type="Pfam" id="PF04542"/>
    </source>
</evidence>
<keyword evidence="2 5" id="KW-0805">Transcription regulation</keyword>
<dbReference type="Proteomes" id="UP001500506">
    <property type="component" value="Unassembled WGS sequence"/>
</dbReference>
<keyword evidence="3 5" id="KW-0731">Sigma factor</keyword>
<dbReference type="InterPro" id="IPR036388">
    <property type="entry name" value="WH-like_DNA-bd_sf"/>
</dbReference>
<protein>
    <recommendedName>
        <fullName evidence="5">RNA polymerase sigma factor</fullName>
    </recommendedName>
</protein>
<accession>A0ABN2KL39</accession>
<dbReference type="NCBIfam" id="TIGR02937">
    <property type="entry name" value="sigma70-ECF"/>
    <property type="match status" value="1"/>
</dbReference>
<comment type="caution">
    <text evidence="10">The sequence shown here is derived from an EMBL/GenBank/DDBJ whole genome shotgun (WGS) entry which is preliminary data.</text>
</comment>
<feature type="domain" description="RNA polymerase sigma factor 70 region 4 type 2" evidence="8">
    <location>
        <begin position="172"/>
        <end position="222"/>
    </location>
</feature>
<gene>
    <name evidence="10" type="ORF">GCM10009747_15330</name>
</gene>
<keyword evidence="4 5" id="KW-0804">Transcription</keyword>
<evidence type="ECO:0000313" key="10">
    <source>
        <dbReference type="EMBL" id="GAA1757613.1"/>
    </source>
</evidence>
<evidence type="ECO:0000256" key="1">
    <source>
        <dbReference type="ARBA" id="ARBA00010641"/>
    </source>
</evidence>
<dbReference type="InterPro" id="IPR046531">
    <property type="entry name" value="DUF6596"/>
</dbReference>
<dbReference type="Pfam" id="PF08281">
    <property type="entry name" value="Sigma70_r4_2"/>
    <property type="match status" value="1"/>
</dbReference>
<dbReference type="InterPro" id="IPR014284">
    <property type="entry name" value="RNA_pol_sigma-70_dom"/>
</dbReference>
<keyword evidence="11" id="KW-1185">Reference proteome</keyword>
<dbReference type="EMBL" id="BAAANH010000003">
    <property type="protein sequence ID" value="GAA1757613.1"/>
    <property type="molecule type" value="Genomic_DNA"/>
</dbReference>
<evidence type="ECO:0000256" key="6">
    <source>
        <dbReference type="SAM" id="MobiDB-lite"/>
    </source>
</evidence>
<dbReference type="Gene3D" id="1.10.1740.10">
    <property type="match status" value="1"/>
</dbReference>
<evidence type="ECO:0000256" key="2">
    <source>
        <dbReference type="ARBA" id="ARBA00023015"/>
    </source>
</evidence>
<name>A0ABN2KL39_9MICO</name>
<dbReference type="SUPFAM" id="SSF88659">
    <property type="entry name" value="Sigma3 and sigma4 domains of RNA polymerase sigma factors"/>
    <property type="match status" value="1"/>
</dbReference>
<evidence type="ECO:0000256" key="4">
    <source>
        <dbReference type="ARBA" id="ARBA00023163"/>
    </source>
</evidence>
<organism evidence="10 11">
    <name type="scientific">Agromyces humatus</name>
    <dbReference type="NCBI Taxonomy" id="279573"/>
    <lineage>
        <taxon>Bacteria</taxon>
        <taxon>Bacillati</taxon>
        <taxon>Actinomycetota</taxon>
        <taxon>Actinomycetes</taxon>
        <taxon>Micrococcales</taxon>
        <taxon>Microbacteriaceae</taxon>
        <taxon>Agromyces</taxon>
    </lineage>
</organism>
<reference evidence="10 11" key="1">
    <citation type="journal article" date="2019" name="Int. J. Syst. Evol. Microbiol.">
        <title>The Global Catalogue of Microorganisms (GCM) 10K type strain sequencing project: providing services to taxonomists for standard genome sequencing and annotation.</title>
        <authorList>
            <consortium name="The Broad Institute Genomics Platform"/>
            <consortium name="The Broad Institute Genome Sequencing Center for Infectious Disease"/>
            <person name="Wu L."/>
            <person name="Ma J."/>
        </authorList>
    </citation>
    <scope>NUCLEOTIDE SEQUENCE [LARGE SCALE GENOMIC DNA]</scope>
    <source>
        <strain evidence="10 11">JCM 14319</strain>
    </source>
</reference>
<evidence type="ECO:0000256" key="3">
    <source>
        <dbReference type="ARBA" id="ARBA00023082"/>
    </source>
</evidence>
<feature type="domain" description="DUF6596" evidence="9">
    <location>
        <begin position="240"/>
        <end position="340"/>
    </location>
</feature>
<comment type="similarity">
    <text evidence="1 5">Belongs to the sigma-70 factor family. ECF subfamily.</text>
</comment>
<feature type="region of interest" description="Disordered" evidence="6">
    <location>
        <begin position="1"/>
        <end position="47"/>
    </location>
</feature>
<dbReference type="InterPro" id="IPR013249">
    <property type="entry name" value="RNA_pol_sigma70_r4_t2"/>
</dbReference>
<dbReference type="InterPro" id="IPR007627">
    <property type="entry name" value="RNA_pol_sigma70_r2"/>
</dbReference>
<dbReference type="InterPro" id="IPR000838">
    <property type="entry name" value="RNA_pol_sigma70_ECF_CS"/>
</dbReference>
<evidence type="ECO:0000259" key="8">
    <source>
        <dbReference type="Pfam" id="PF08281"/>
    </source>
</evidence>
<keyword evidence="5" id="KW-0238">DNA-binding</keyword>